<name>A0A6C0C0I4_9ZZZZ</name>
<dbReference type="PANTHER" id="PTHR11081">
    <property type="entry name" value="FLAP ENDONUCLEASE FAMILY MEMBER"/>
    <property type="match status" value="1"/>
</dbReference>
<dbReference type="EMBL" id="MN739292">
    <property type="protein sequence ID" value="QHS97284.1"/>
    <property type="molecule type" value="Genomic_DNA"/>
</dbReference>
<dbReference type="InterPro" id="IPR006086">
    <property type="entry name" value="XPG-I_dom"/>
</dbReference>
<evidence type="ECO:0000313" key="2">
    <source>
        <dbReference type="EMBL" id="QHS97284.1"/>
    </source>
</evidence>
<dbReference type="Pfam" id="PF00867">
    <property type="entry name" value="XPG_I"/>
    <property type="match status" value="1"/>
</dbReference>
<dbReference type="Gene3D" id="3.40.50.1010">
    <property type="entry name" value="5'-nuclease"/>
    <property type="match status" value="1"/>
</dbReference>
<protein>
    <recommendedName>
        <fullName evidence="1">XPG-I domain-containing protein</fullName>
    </recommendedName>
</protein>
<feature type="domain" description="XPG-I" evidence="1">
    <location>
        <begin position="82"/>
        <end position="151"/>
    </location>
</feature>
<dbReference type="PRINTS" id="PR00853">
    <property type="entry name" value="XPGRADSUPER"/>
</dbReference>
<dbReference type="InterPro" id="IPR029060">
    <property type="entry name" value="PIN-like_dom_sf"/>
</dbReference>
<sequence length="254" mass="30179">MCVVLRHHGINPIFVFDGFVRKNDKIKTLEKRREVRHKLFEKIEYLESKEMDDEEKKVMKQLKKQVRRPNLNDIVIAKELLEACGLPYIQPEGEADEVCIALVNKNIVYACLSNDTDMFAYGCKRIMKNFSLTGHKFDFYSLENVVNELSINKNNFQLLCVLSGTDYNFTDKNIFYFYKLYNKYIKSKMKIEFLEWLVNTKKITIQISQEVGKVFEMYDINNNNSLKQFKFMRIKNRRLDIERVNGLLFDDDNV</sequence>
<dbReference type="AlphaFoldDB" id="A0A6C0C0I4"/>
<reference evidence="2" key="1">
    <citation type="journal article" date="2020" name="Nature">
        <title>Giant virus diversity and host interactions through global metagenomics.</title>
        <authorList>
            <person name="Schulz F."/>
            <person name="Roux S."/>
            <person name="Paez-Espino D."/>
            <person name="Jungbluth S."/>
            <person name="Walsh D.A."/>
            <person name="Denef V.J."/>
            <person name="McMahon K.D."/>
            <person name="Konstantinidis K.T."/>
            <person name="Eloe-Fadrosh E.A."/>
            <person name="Kyrpides N.C."/>
            <person name="Woyke T."/>
        </authorList>
    </citation>
    <scope>NUCLEOTIDE SEQUENCE</scope>
    <source>
        <strain evidence="2">GVMAG-M-3300020169-51</strain>
    </source>
</reference>
<accession>A0A6C0C0I4</accession>
<proteinExistence type="predicted"/>
<dbReference type="SMART" id="SM00484">
    <property type="entry name" value="XPGI"/>
    <property type="match status" value="1"/>
</dbReference>
<dbReference type="GO" id="GO:0004518">
    <property type="term" value="F:nuclease activity"/>
    <property type="evidence" value="ECO:0007669"/>
    <property type="project" value="InterPro"/>
</dbReference>
<dbReference type="SUPFAM" id="SSF88723">
    <property type="entry name" value="PIN domain-like"/>
    <property type="match status" value="1"/>
</dbReference>
<evidence type="ECO:0000259" key="1">
    <source>
        <dbReference type="SMART" id="SM00484"/>
    </source>
</evidence>
<organism evidence="2">
    <name type="scientific">viral metagenome</name>
    <dbReference type="NCBI Taxonomy" id="1070528"/>
    <lineage>
        <taxon>unclassified sequences</taxon>
        <taxon>metagenomes</taxon>
        <taxon>organismal metagenomes</taxon>
    </lineage>
</organism>
<dbReference type="InterPro" id="IPR006084">
    <property type="entry name" value="XPG/Rad2"/>
</dbReference>